<keyword evidence="2" id="KW-0677">Repeat</keyword>
<proteinExistence type="predicted"/>
<feature type="repeat" description="RCC1" evidence="3">
    <location>
        <begin position="251"/>
        <end position="307"/>
    </location>
</feature>
<evidence type="ECO:0000256" key="4">
    <source>
        <dbReference type="SAM" id="Coils"/>
    </source>
</evidence>
<feature type="repeat" description="RCC1" evidence="3">
    <location>
        <begin position="372"/>
        <end position="446"/>
    </location>
</feature>
<protein>
    <submittedName>
        <fullName evidence="7">Regulator of chromosome condensation 1/beta-lactamase-inhibitor protein II</fullName>
    </submittedName>
</protein>
<feature type="repeat" description="RCC1" evidence="3">
    <location>
        <begin position="39"/>
        <end position="116"/>
    </location>
</feature>
<keyword evidence="1" id="KW-0344">Guanine-nucleotide releasing factor</keyword>
<comment type="caution">
    <text evidence="7">The sequence shown here is derived from an EMBL/GenBank/DDBJ whole genome shotgun (WGS) entry which is preliminary data.</text>
</comment>
<dbReference type="InterPro" id="IPR000408">
    <property type="entry name" value="Reg_chr_condens"/>
</dbReference>
<feature type="non-terminal residue" evidence="7">
    <location>
        <position position="502"/>
    </location>
</feature>
<dbReference type="PRINTS" id="PR00633">
    <property type="entry name" value="RCCNDNSATION"/>
</dbReference>
<dbReference type="GO" id="GO:0005085">
    <property type="term" value="F:guanyl-nucleotide exchange factor activity"/>
    <property type="evidence" value="ECO:0007669"/>
    <property type="project" value="TreeGrafter"/>
</dbReference>
<feature type="region of interest" description="Disordered" evidence="5">
    <location>
        <begin position="1"/>
        <end position="34"/>
    </location>
</feature>
<feature type="non-terminal residue" evidence="7">
    <location>
        <position position="1"/>
    </location>
</feature>
<dbReference type="InterPro" id="IPR058923">
    <property type="entry name" value="RCC1-like_dom"/>
</dbReference>
<evidence type="ECO:0000259" key="6">
    <source>
        <dbReference type="Pfam" id="PF25390"/>
    </source>
</evidence>
<evidence type="ECO:0000313" key="7">
    <source>
        <dbReference type="EMBL" id="KAK0739769.1"/>
    </source>
</evidence>
<keyword evidence="4" id="KW-0175">Coiled coil</keyword>
<feature type="repeat" description="RCC1" evidence="3">
    <location>
        <begin position="309"/>
        <end position="371"/>
    </location>
</feature>
<keyword evidence="8" id="KW-1185">Reference proteome</keyword>
<feature type="domain" description="RCC1-like" evidence="6">
    <location>
        <begin position="41"/>
        <end position="495"/>
    </location>
</feature>
<accession>A0AA40BSX1</accession>
<dbReference type="PROSITE" id="PS00626">
    <property type="entry name" value="RCC1_2"/>
    <property type="match status" value="1"/>
</dbReference>
<dbReference type="PANTHER" id="PTHR45982:SF1">
    <property type="entry name" value="REGULATOR OF CHROMOSOME CONDENSATION"/>
    <property type="match status" value="1"/>
</dbReference>
<gene>
    <name evidence="7" type="ORF">B0T21DRAFT_254213</name>
</gene>
<feature type="coiled-coil region" evidence="4">
    <location>
        <begin position="137"/>
        <end position="164"/>
    </location>
</feature>
<dbReference type="Proteomes" id="UP001172159">
    <property type="component" value="Unassembled WGS sequence"/>
</dbReference>
<evidence type="ECO:0000256" key="5">
    <source>
        <dbReference type="SAM" id="MobiDB-lite"/>
    </source>
</evidence>
<dbReference type="GO" id="GO:0005737">
    <property type="term" value="C:cytoplasm"/>
    <property type="evidence" value="ECO:0007669"/>
    <property type="project" value="TreeGrafter"/>
</dbReference>
<dbReference type="PROSITE" id="PS50012">
    <property type="entry name" value="RCC1_3"/>
    <property type="match status" value="5"/>
</dbReference>
<dbReference type="PROSITE" id="PS00625">
    <property type="entry name" value="RCC1_1"/>
    <property type="match status" value="1"/>
</dbReference>
<evidence type="ECO:0000256" key="2">
    <source>
        <dbReference type="ARBA" id="ARBA00022737"/>
    </source>
</evidence>
<feature type="repeat" description="RCC1" evidence="3">
    <location>
        <begin position="195"/>
        <end position="250"/>
    </location>
</feature>
<reference evidence="7" key="1">
    <citation type="submission" date="2023-06" db="EMBL/GenBank/DDBJ databases">
        <title>Genome-scale phylogeny and comparative genomics of the fungal order Sordariales.</title>
        <authorList>
            <consortium name="Lawrence Berkeley National Laboratory"/>
            <person name="Hensen N."/>
            <person name="Bonometti L."/>
            <person name="Westerberg I."/>
            <person name="Brannstrom I.O."/>
            <person name="Guillou S."/>
            <person name="Cros-Aarteil S."/>
            <person name="Calhoun S."/>
            <person name="Haridas S."/>
            <person name="Kuo A."/>
            <person name="Mondo S."/>
            <person name="Pangilinan J."/>
            <person name="Riley R."/>
            <person name="Labutti K."/>
            <person name="Andreopoulos B."/>
            <person name="Lipzen A."/>
            <person name="Chen C."/>
            <person name="Yanf M."/>
            <person name="Daum C."/>
            <person name="Ng V."/>
            <person name="Clum A."/>
            <person name="Steindorff A."/>
            <person name="Ohm R."/>
            <person name="Martin F."/>
            <person name="Silar P."/>
            <person name="Natvig D."/>
            <person name="Lalanne C."/>
            <person name="Gautier V."/>
            <person name="Ament-Velasquez S.L."/>
            <person name="Kruys A."/>
            <person name="Hutchinson M.I."/>
            <person name="Powell A.J."/>
            <person name="Barry K."/>
            <person name="Miller A.N."/>
            <person name="Grigoriev I.V."/>
            <person name="Debuchy R."/>
            <person name="Gladieux P."/>
            <person name="Thoren M.H."/>
            <person name="Johannesson H."/>
        </authorList>
    </citation>
    <scope>NUCLEOTIDE SEQUENCE</scope>
    <source>
        <strain evidence="7">CBS 540.89</strain>
    </source>
</reference>
<organism evidence="7 8">
    <name type="scientific">Apiosordaria backusii</name>
    <dbReference type="NCBI Taxonomy" id="314023"/>
    <lineage>
        <taxon>Eukaryota</taxon>
        <taxon>Fungi</taxon>
        <taxon>Dikarya</taxon>
        <taxon>Ascomycota</taxon>
        <taxon>Pezizomycotina</taxon>
        <taxon>Sordariomycetes</taxon>
        <taxon>Sordariomycetidae</taxon>
        <taxon>Sordariales</taxon>
        <taxon>Lasiosphaeriaceae</taxon>
        <taxon>Apiosordaria</taxon>
    </lineage>
</organism>
<name>A0AA40BSX1_9PEZI</name>
<sequence>PSRPSRKRSIPQTASRPAKKPKTQAHHQTQDDNTSNSYLRIYCLGNNDNGELGLGAQHGIDDVKVPTLNPYLSYPSSPPPPPSSNSRRRKKAPATIKAKVTQLAAGGMHCAVLTSANDILTWGVNDNGALGRDTSSAARLEELIQNLTLQEEDDRREREELDLNLLEACPGPEKIPKWKQIVACDSATFVLSTAGQVYGWGCTRSSQGISIWSSNPPVEIQRTPARISFGSDKITKLAARGNHVLALTGNGQVYTWGAGCEQGQLGRRLPKRGKAMLECAVTPRKIGLRGVVDVAAGPDHSFAVGGKGKEVWGWGLDNYAQTGVVRDDRGEEGGLFVEEPRRVRGLEGVLNGRRIKVLTGGNSHSLCLLEDGSLWSWGRIDNCATGVDLEEQLGDGMWEKEWIVKDERGRARIVLCPVKILPRDEGDVGIRWVEGGAEHGVAVTEEGKVITWGFNASHQTGHKGEEVKVPKMIAMKGELEGVEFSWAGAGGHFTILGEEVGL</sequence>
<evidence type="ECO:0000256" key="1">
    <source>
        <dbReference type="ARBA" id="ARBA00022658"/>
    </source>
</evidence>
<dbReference type="SUPFAM" id="SSF50985">
    <property type="entry name" value="RCC1/BLIP-II"/>
    <property type="match status" value="1"/>
</dbReference>
<dbReference type="EMBL" id="JAUKTV010000004">
    <property type="protein sequence ID" value="KAK0739769.1"/>
    <property type="molecule type" value="Genomic_DNA"/>
</dbReference>
<dbReference type="Pfam" id="PF25390">
    <property type="entry name" value="WD40_RLD"/>
    <property type="match status" value="1"/>
</dbReference>
<dbReference type="PANTHER" id="PTHR45982">
    <property type="entry name" value="REGULATOR OF CHROMOSOME CONDENSATION"/>
    <property type="match status" value="1"/>
</dbReference>
<dbReference type="Gene3D" id="2.130.10.30">
    <property type="entry name" value="Regulator of chromosome condensation 1/beta-lactamase-inhibitor protein II"/>
    <property type="match status" value="1"/>
</dbReference>
<dbReference type="InterPro" id="IPR051553">
    <property type="entry name" value="Ran_GTPase-activating"/>
</dbReference>
<dbReference type="InterPro" id="IPR009091">
    <property type="entry name" value="RCC1/BLIP-II"/>
</dbReference>
<feature type="region of interest" description="Disordered" evidence="5">
    <location>
        <begin position="70"/>
        <end position="94"/>
    </location>
</feature>
<evidence type="ECO:0000256" key="3">
    <source>
        <dbReference type="PROSITE-ProRule" id="PRU00235"/>
    </source>
</evidence>
<evidence type="ECO:0000313" key="8">
    <source>
        <dbReference type="Proteomes" id="UP001172159"/>
    </source>
</evidence>
<dbReference type="AlphaFoldDB" id="A0AA40BSX1"/>